<evidence type="ECO:0000256" key="1">
    <source>
        <dbReference type="ARBA" id="ARBA00004429"/>
    </source>
</evidence>
<name>A0A1I5AUQ5_9HYPH</name>
<dbReference type="InterPro" id="IPR043429">
    <property type="entry name" value="ArtM/GltK/GlnP/TcyL/YhdX-like"/>
</dbReference>
<sequence>MTMQTNYVADAILDARPRPDSIKNKFFTGSKITGYFLLGIWIVFFVSIIWFLYDSYDADYMARYAPKYLYGFLTTIELVALSVVFGGLLSLPVAFGRMSKVKLFNRIAFGYIYFFRGTPLLAQLFLLYYGFGQFRHFWQDMHLWWLFRDSWSIALLSFTLNTAAYQAEILRGAIMNVPKGQIEGAQSLGLPKFVTFFKIVLPQALIVALRPYGNEFILMIKGSAVVSIISVYDLMGETRRAFSQTYDFQAYIYAAIFYLVCVEIIRRLWDVIEKRLTRHLRRDNS</sequence>
<dbReference type="Gene3D" id="1.10.3720.10">
    <property type="entry name" value="MetI-like"/>
    <property type="match status" value="1"/>
</dbReference>
<evidence type="ECO:0000256" key="6">
    <source>
        <dbReference type="ARBA" id="ARBA00022692"/>
    </source>
</evidence>
<dbReference type="GO" id="GO:0022857">
    <property type="term" value="F:transmembrane transporter activity"/>
    <property type="evidence" value="ECO:0007669"/>
    <property type="project" value="InterPro"/>
</dbReference>
<keyword evidence="5" id="KW-0997">Cell inner membrane</keyword>
<keyword evidence="12" id="KW-1185">Reference proteome</keyword>
<reference evidence="11 12" key="1">
    <citation type="submission" date="2016-10" db="EMBL/GenBank/DDBJ databases">
        <authorList>
            <person name="de Groot N.N."/>
        </authorList>
    </citation>
    <scope>NUCLEOTIDE SEQUENCE [LARGE SCALE GENOMIC DNA]</scope>
    <source>
        <strain evidence="11 12">CGMCC 1.9157</strain>
    </source>
</reference>
<keyword evidence="4" id="KW-1003">Cell membrane</keyword>
<evidence type="ECO:0000256" key="4">
    <source>
        <dbReference type="ARBA" id="ARBA00022475"/>
    </source>
</evidence>
<feature type="transmembrane region" description="Helical" evidence="9">
    <location>
        <begin position="107"/>
        <end position="131"/>
    </location>
</feature>
<dbReference type="Pfam" id="PF00528">
    <property type="entry name" value="BPD_transp_1"/>
    <property type="match status" value="1"/>
</dbReference>
<comment type="subcellular location">
    <subcellularLocation>
        <location evidence="1">Cell inner membrane</location>
        <topology evidence="1">Multi-pass membrane protein</topology>
    </subcellularLocation>
    <subcellularLocation>
        <location evidence="9">Cell membrane</location>
        <topology evidence="9">Multi-pass membrane protein</topology>
    </subcellularLocation>
</comment>
<evidence type="ECO:0000256" key="9">
    <source>
        <dbReference type="RuleBase" id="RU363032"/>
    </source>
</evidence>
<dbReference type="NCBIfam" id="TIGR01726">
    <property type="entry name" value="HEQRo_perm_3TM"/>
    <property type="match status" value="1"/>
</dbReference>
<dbReference type="CDD" id="cd06261">
    <property type="entry name" value="TM_PBP2"/>
    <property type="match status" value="1"/>
</dbReference>
<gene>
    <name evidence="11" type="ORF">SAMN04488056_101619</name>
</gene>
<comment type="similarity">
    <text evidence="2">Belongs to the binding-protein-dependent transport system permease family. HisMQ subfamily.</text>
</comment>
<dbReference type="PROSITE" id="PS50928">
    <property type="entry name" value="ABC_TM1"/>
    <property type="match status" value="1"/>
</dbReference>
<proteinExistence type="inferred from homology"/>
<evidence type="ECO:0000313" key="12">
    <source>
        <dbReference type="Proteomes" id="UP000199236"/>
    </source>
</evidence>
<dbReference type="PANTHER" id="PTHR30614">
    <property type="entry name" value="MEMBRANE COMPONENT OF AMINO ACID ABC TRANSPORTER"/>
    <property type="match status" value="1"/>
</dbReference>
<organism evidence="11 12">
    <name type="scientific">Cohaesibacter marisflavi</name>
    <dbReference type="NCBI Taxonomy" id="655353"/>
    <lineage>
        <taxon>Bacteria</taxon>
        <taxon>Pseudomonadati</taxon>
        <taxon>Pseudomonadota</taxon>
        <taxon>Alphaproteobacteria</taxon>
        <taxon>Hyphomicrobiales</taxon>
        <taxon>Cohaesibacteraceae</taxon>
    </lineage>
</organism>
<dbReference type="InterPro" id="IPR000515">
    <property type="entry name" value="MetI-like"/>
</dbReference>
<evidence type="ECO:0000313" key="11">
    <source>
        <dbReference type="EMBL" id="SFN66188.1"/>
    </source>
</evidence>
<feature type="domain" description="ABC transmembrane type-1" evidence="10">
    <location>
        <begin position="72"/>
        <end position="269"/>
    </location>
</feature>
<dbReference type="AlphaFoldDB" id="A0A1I5AUQ5"/>
<dbReference type="GO" id="GO:0006865">
    <property type="term" value="P:amino acid transport"/>
    <property type="evidence" value="ECO:0007669"/>
    <property type="project" value="TreeGrafter"/>
</dbReference>
<dbReference type="RefSeq" id="WP_407062693.1">
    <property type="nucleotide sequence ID" value="NZ_FOVR01000001.1"/>
</dbReference>
<keyword evidence="8 9" id="KW-0472">Membrane</keyword>
<protein>
    <submittedName>
        <fullName evidence="11">Polar amino acid transport system permease protein</fullName>
    </submittedName>
</protein>
<feature type="transmembrane region" description="Helical" evidence="9">
    <location>
        <begin position="68"/>
        <end position="95"/>
    </location>
</feature>
<evidence type="ECO:0000259" key="10">
    <source>
        <dbReference type="PROSITE" id="PS50928"/>
    </source>
</evidence>
<keyword evidence="3 9" id="KW-0813">Transport</keyword>
<feature type="transmembrane region" description="Helical" evidence="9">
    <location>
        <begin position="32"/>
        <end position="53"/>
    </location>
</feature>
<dbReference type="EMBL" id="FOVR01000001">
    <property type="protein sequence ID" value="SFN66188.1"/>
    <property type="molecule type" value="Genomic_DNA"/>
</dbReference>
<feature type="transmembrane region" description="Helical" evidence="9">
    <location>
        <begin position="216"/>
        <end position="235"/>
    </location>
</feature>
<dbReference type="InterPro" id="IPR010065">
    <property type="entry name" value="AA_ABC_transptr_permease_3TM"/>
</dbReference>
<dbReference type="SUPFAM" id="SSF161098">
    <property type="entry name" value="MetI-like"/>
    <property type="match status" value="1"/>
</dbReference>
<dbReference type="Proteomes" id="UP000199236">
    <property type="component" value="Unassembled WGS sequence"/>
</dbReference>
<evidence type="ECO:0000256" key="3">
    <source>
        <dbReference type="ARBA" id="ARBA00022448"/>
    </source>
</evidence>
<evidence type="ECO:0000256" key="8">
    <source>
        <dbReference type="ARBA" id="ARBA00023136"/>
    </source>
</evidence>
<evidence type="ECO:0000256" key="2">
    <source>
        <dbReference type="ARBA" id="ARBA00010072"/>
    </source>
</evidence>
<keyword evidence="6 9" id="KW-0812">Transmembrane</keyword>
<feature type="transmembrane region" description="Helical" evidence="9">
    <location>
        <begin position="250"/>
        <end position="269"/>
    </location>
</feature>
<dbReference type="PANTHER" id="PTHR30614:SF10">
    <property type="entry name" value="ARGININE ABC TRANSPORTER PERMEASE PROTEIN ARTM"/>
    <property type="match status" value="1"/>
</dbReference>
<accession>A0A1I5AUQ5</accession>
<keyword evidence="7 9" id="KW-1133">Transmembrane helix</keyword>
<evidence type="ECO:0000256" key="5">
    <source>
        <dbReference type="ARBA" id="ARBA00022519"/>
    </source>
</evidence>
<dbReference type="InterPro" id="IPR035906">
    <property type="entry name" value="MetI-like_sf"/>
</dbReference>
<evidence type="ECO:0000256" key="7">
    <source>
        <dbReference type="ARBA" id="ARBA00022989"/>
    </source>
</evidence>
<dbReference type="GO" id="GO:0043190">
    <property type="term" value="C:ATP-binding cassette (ABC) transporter complex"/>
    <property type="evidence" value="ECO:0007669"/>
    <property type="project" value="InterPro"/>
</dbReference>
<dbReference type="STRING" id="655353.SAMN04488056_101619"/>